<organism evidence="1 2">
    <name type="scientific">Zophobas morio</name>
    <dbReference type="NCBI Taxonomy" id="2755281"/>
    <lineage>
        <taxon>Eukaryota</taxon>
        <taxon>Metazoa</taxon>
        <taxon>Ecdysozoa</taxon>
        <taxon>Arthropoda</taxon>
        <taxon>Hexapoda</taxon>
        <taxon>Insecta</taxon>
        <taxon>Pterygota</taxon>
        <taxon>Neoptera</taxon>
        <taxon>Endopterygota</taxon>
        <taxon>Coleoptera</taxon>
        <taxon>Polyphaga</taxon>
        <taxon>Cucujiformia</taxon>
        <taxon>Tenebrionidae</taxon>
        <taxon>Zophobas</taxon>
    </lineage>
</organism>
<name>A0AA38MTX0_9CUCU</name>
<evidence type="ECO:0000313" key="2">
    <source>
        <dbReference type="Proteomes" id="UP001168821"/>
    </source>
</evidence>
<gene>
    <name evidence="1" type="ORF">Zmor_002576</name>
</gene>
<reference evidence="1" key="1">
    <citation type="journal article" date="2023" name="G3 (Bethesda)">
        <title>Whole genome assemblies of Zophobas morio and Tenebrio molitor.</title>
        <authorList>
            <person name="Kaur S."/>
            <person name="Stinson S.A."/>
            <person name="diCenzo G.C."/>
        </authorList>
    </citation>
    <scope>NUCLEOTIDE SEQUENCE</scope>
    <source>
        <strain evidence="1">QUZm001</strain>
    </source>
</reference>
<evidence type="ECO:0000313" key="1">
    <source>
        <dbReference type="EMBL" id="KAJ3667176.1"/>
    </source>
</evidence>
<dbReference type="AlphaFoldDB" id="A0AA38MTX0"/>
<dbReference type="EMBL" id="JALNTZ010000001">
    <property type="protein sequence ID" value="KAJ3667176.1"/>
    <property type="molecule type" value="Genomic_DNA"/>
</dbReference>
<proteinExistence type="predicted"/>
<dbReference type="Proteomes" id="UP001168821">
    <property type="component" value="Unassembled WGS sequence"/>
</dbReference>
<protein>
    <submittedName>
        <fullName evidence="1">Uncharacterized protein</fullName>
    </submittedName>
</protein>
<keyword evidence="2" id="KW-1185">Reference proteome</keyword>
<sequence>MMNQRHTIYFYTIKEHQTKNAANCHSQRKNNDHAHVNLFQVFTKLCFRGIDNPDGAVVTKNASKIHHVQVISDKKTQIFRITVTIPRIVVENEGTHRQVVEFLDKFGT</sequence>
<accession>A0AA38MTX0</accession>
<comment type="caution">
    <text evidence="1">The sequence shown here is derived from an EMBL/GenBank/DDBJ whole genome shotgun (WGS) entry which is preliminary data.</text>
</comment>